<dbReference type="AlphaFoldDB" id="A0A255GPX6"/>
<feature type="domain" description="NfeD-like C-terminal" evidence="6">
    <location>
        <begin position="88"/>
        <end position="147"/>
    </location>
</feature>
<dbReference type="SUPFAM" id="SSF141322">
    <property type="entry name" value="NfeD domain-like"/>
    <property type="match status" value="1"/>
</dbReference>
<name>A0A255GPX6_9ACTN</name>
<sequence length="154" mass="16499">MEWFSQHLWATWLGIALLLGAAELFTGDLILLMLASGALAGVATALVLPGAFVIQIVVALIVAVATMFLLRPALLSRMRNSKGYRSSVEQVVGAEGVVTREVTRQSGEVKINGETWSARAYAPDVVISPGEEVDVFEVDGVTALVHPRNRPLTT</sequence>
<dbReference type="RefSeq" id="WP_094403988.1">
    <property type="nucleotide sequence ID" value="NZ_NMVL01000029.1"/>
</dbReference>
<proteinExistence type="predicted"/>
<keyword evidence="8" id="KW-1185">Reference proteome</keyword>
<dbReference type="Gene3D" id="2.40.50.140">
    <property type="entry name" value="Nucleic acid-binding proteins"/>
    <property type="match status" value="1"/>
</dbReference>
<dbReference type="InterPro" id="IPR002810">
    <property type="entry name" value="NfeD-like_C"/>
</dbReference>
<comment type="subcellular location">
    <subcellularLocation>
        <location evidence="1">Membrane</location>
        <topology evidence="1">Multi-pass membrane protein</topology>
    </subcellularLocation>
</comment>
<evidence type="ECO:0000313" key="8">
    <source>
        <dbReference type="Proteomes" id="UP000215896"/>
    </source>
</evidence>
<keyword evidence="3 5" id="KW-1133">Transmembrane helix</keyword>
<organism evidence="7 8">
    <name type="scientific">Enemella evansiae</name>
    <dbReference type="NCBI Taxonomy" id="2016499"/>
    <lineage>
        <taxon>Bacteria</taxon>
        <taxon>Bacillati</taxon>
        <taxon>Actinomycetota</taxon>
        <taxon>Actinomycetes</taxon>
        <taxon>Propionibacteriales</taxon>
        <taxon>Propionibacteriaceae</taxon>
        <taxon>Enemella</taxon>
    </lineage>
</organism>
<dbReference type="GO" id="GO:0005886">
    <property type="term" value="C:plasma membrane"/>
    <property type="evidence" value="ECO:0007669"/>
    <property type="project" value="TreeGrafter"/>
</dbReference>
<accession>A0A255GPX6</accession>
<evidence type="ECO:0000259" key="6">
    <source>
        <dbReference type="Pfam" id="PF01957"/>
    </source>
</evidence>
<protein>
    <submittedName>
        <fullName evidence="7">Nodulation efficiency protein D</fullName>
    </submittedName>
</protein>
<comment type="caution">
    <text evidence="7">The sequence shown here is derived from an EMBL/GenBank/DDBJ whole genome shotgun (WGS) entry which is preliminary data.</text>
</comment>
<dbReference type="Pfam" id="PF01957">
    <property type="entry name" value="NfeD"/>
    <property type="match status" value="1"/>
</dbReference>
<evidence type="ECO:0000256" key="2">
    <source>
        <dbReference type="ARBA" id="ARBA00022692"/>
    </source>
</evidence>
<keyword evidence="4 5" id="KW-0472">Membrane</keyword>
<evidence type="ECO:0000313" key="7">
    <source>
        <dbReference type="EMBL" id="OYO17868.1"/>
    </source>
</evidence>
<dbReference type="Proteomes" id="UP000215896">
    <property type="component" value="Unassembled WGS sequence"/>
</dbReference>
<reference evidence="7 8" key="1">
    <citation type="submission" date="2017-07" db="EMBL/GenBank/DDBJ databases">
        <title>Draft whole genome sequences of clinical Proprionibacteriaceae strains.</title>
        <authorList>
            <person name="Bernier A.-M."/>
            <person name="Bernard K."/>
            <person name="Domingo M.-C."/>
        </authorList>
    </citation>
    <scope>NUCLEOTIDE SEQUENCE [LARGE SCALE GENOMIC DNA]</scope>
    <source>
        <strain evidence="7 8">NML 030167</strain>
    </source>
</reference>
<evidence type="ECO:0000256" key="3">
    <source>
        <dbReference type="ARBA" id="ARBA00022989"/>
    </source>
</evidence>
<dbReference type="InterPro" id="IPR052165">
    <property type="entry name" value="Membrane_assoc_protease"/>
</dbReference>
<dbReference type="PANTHER" id="PTHR33507">
    <property type="entry name" value="INNER MEMBRANE PROTEIN YBBJ"/>
    <property type="match status" value="1"/>
</dbReference>
<keyword evidence="2 5" id="KW-0812">Transmembrane</keyword>
<accession>A0A4R6LR43</accession>
<dbReference type="EMBL" id="NMVO01000001">
    <property type="protein sequence ID" value="OYO17868.1"/>
    <property type="molecule type" value="Genomic_DNA"/>
</dbReference>
<dbReference type="OrthoDB" id="9792945at2"/>
<dbReference type="InterPro" id="IPR012340">
    <property type="entry name" value="NA-bd_OB-fold"/>
</dbReference>
<feature type="transmembrane region" description="Helical" evidence="5">
    <location>
        <begin position="50"/>
        <end position="70"/>
    </location>
</feature>
<dbReference type="PANTHER" id="PTHR33507:SF3">
    <property type="entry name" value="INNER MEMBRANE PROTEIN YBBJ"/>
    <property type="match status" value="1"/>
</dbReference>
<evidence type="ECO:0000256" key="1">
    <source>
        <dbReference type="ARBA" id="ARBA00004141"/>
    </source>
</evidence>
<evidence type="ECO:0000256" key="5">
    <source>
        <dbReference type="SAM" id="Phobius"/>
    </source>
</evidence>
<gene>
    <name evidence="7" type="ORF">CGZ94_03095</name>
</gene>
<evidence type="ECO:0000256" key="4">
    <source>
        <dbReference type="ARBA" id="ARBA00023136"/>
    </source>
</evidence>